<accession>A0A919G9C1</accession>
<reference evidence="2" key="1">
    <citation type="journal article" date="2014" name="Int. J. Syst. Evol. Microbiol.">
        <title>Complete genome sequence of Corynebacterium casei LMG S-19264T (=DSM 44701T), isolated from a smear-ripened cheese.</title>
        <authorList>
            <consortium name="US DOE Joint Genome Institute (JGI-PGF)"/>
            <person name="Walter F."/>
            <person name="Albersmeier A."/>
            <person name="Kalinowski J."/>
            <person name="Ruckert C."/>
        </authorList>
    </citation>
    <scope>NUCLEOTIDE SEQUENCE</scope>
    <source>
        <strain evidence="2">JCM 4646</strain>
    </source>
</reference>
<dbReference type="EMBL" id="BNBO01000046">
    <property type="protein sequence ID" value="GHH80393.1"/>
    <property type="molecule type" value="Genomic_DNA"/>
</dbReference>
<dbReference type="Proteomes" id="UP000617734">
    <property type="component" value="Unassembled WGS sequence"/>
</dbReference>
<dbReference type="AlphaFoldDB" id="A0A919G9C1"/>
<comment type="caution">
    <text evidence="2">The sequence shown here is derived from an EMBL/GenBank/DDBJ whole genome shotgun (WGS) entry which is preliminary data.</text>
</comment>
<evidence type="ECO:0000313" key="2">
    <source>
        <dbReference type="EMBL" id="GHH80393.1"/>
    </source>
</evidence>
<sequence length="65" mass="7199">MTISPLVRVRPSRSGPEAGLAVTERKGSPLSLKVRVTRRDAHELGMAAHLTVRQEDSRPPDRRTV</sequence>
<evidence type="ECO:0000313" key="3">
    <source>
        <dbReference type="Proteomes" id="UP000617734"/>
    </source>
</evidence>
<evidence type="ECO:0000256" key="1">
    <source>
        <dbReference type="SAM" id="MobiDB-lite"/>
    </source>
</evidence>
<organism evidence="2 3">
    <name type="scientific">Kitasatospora indigofera</name>
    <dbReference type="NCBI Taxonomy" id="67307"/>
    <lineage>
        <taxon>Bacteria</taxon>
        <taxon>Bacillati</taxon>
        <taxon>Actinomycetota</taxon>
        <taxon>Actinomycetes</taxon>
        <taxon>Kitasatosporales</taxon>
        <taxon>Streptomycetaceae</taxon>
        <taxon>Kitasatospora</taxon>
    </lineage>
</organism>
<protein>
    <submittedName>
        <fullName evidence="2">Uncharacterized protein</fullName>
    </submittedName>
</protein>
<reference evidence="2" key="2">
    <citation type="submission" date="2020-09" db="EMBL/GenBank/DDBJ databases">
        <authorList>
            <person name="Sun Q."/>
            <person name="Ohkuma M."/>
        </authorList>
    </citation>
    <scope>NUCLEOTIDE SEQUENCE</scope>
    <source>
        <strain evidence="2">JCM 4646</strain>
    </source>
</reference>
<proteinExistence type="predicted"/>
<feature type="region of interest" description="Disordered" evidence="1">
    <location>
        <begin position="1"/>
        <end position="26"/>
    </location>
</feature>
<gene>
    <name evidence="2" type="ORF">GCM10018781_60520</name>
</gene>
<name>A0A919G9C1_9ACTN</name>
<keyword evidence="3" id="KW-1185">Reference proteome</keyword>